<evidence type="ECO:0000256" key="5">
    <source>
        <dbReference type="ARBA" id="ARBA00023242"/>
    </source>
</evidence>
<dbReference type="PROSITE" id="PS50048">
    <property type="entry name" value="ZN2_CY6_FUNGAL_2"/>
    <property type="match status" value="1"/>
</dbReference>
<feature type="domain" description="Zn(2)-C6 fungal-type" evidence="6">
    <location>
        <begin position="28"/>
        <end position="58"/>
    </location>
</feature>
<dbReference type="InterPro" id="IPR021858">
    <property type="entry name" value="Fun_TF"/>
</dbReference>
<dbReference type="Pfam" id="PF00172">
    <property type="entry name" value="Zn_clus"/>
    <property type="match status" value="1"/>
</dbReference>
<protein>
    <recommendedName>
        <fullName evidence="6">Zn(2)-C6 fungal-type domain-containing protein</fullName>
    </recommendedName>
</protein>
<sequence>MLTAFRVNSHLTTQNNKLSGFPQRRRDGCSECRRKKVKCDLRKPVCSRCTHYPRECKYDLSFIQSQHPGRPRVVERRHEGSCAGPASKALTTIPRIDPLYQPDLVPSPLLTTEESRFLLRLFATETAPLLLPAAPQAFVSELISHALNTSHLLHALLAAACSHHGRLVGDITARSRTTILKYTNSAISGLRTALCETARSLNVKTALTALVLCTNDICNGTKDIWKAHLLGAMRLLVGFLDHQTNGSIVTDPFALCLVKWFATLDTMANLSGIYTNADDRDHYWYLDRIPNVHSGYVDDISGYSPELIPILARLGQLSKWQIAYASLNQGTPVVYPLNLLEEAQSLESTILSLADRTVSDTTRMNHGCQAANDLQATHRAFVHATLLYLHRRVLLLPRSHPKVRTDVANVINSAQDIDSFSSANILILWPMFSAGCETDNVSERDIIQSRMAKMQSLGLGNYTRAKDLLKAFWSSGSSLPWDLYFTGLGLQLVLF</sequence>
<proteinExistence type="predicted"/>
<keyword evidence="4" id="KW-0804">Transcription</keyword>
<reference evidence="7 8" key="1">
    <citation type="submission" date="2019-04" db="EMBL/GenBank/DDBJ databases">
        <title>Friends and foes A comparative genomics study of 23 Aspergillus species from section Flavi.</title>
        <authorList>
            <consortium name="DOE Joint Genome Institute"/>
            <person name="Kjaerbolling I."/>
            <person name="Vesth T."/>
            <person name="Frisvad J.C."/>
            <person name="Nybo J.L."/>
            <person name="Theobald S."/>
            <person name="Kildgaard S."/>
            <person name="Isbrandt T."/>
            <person name="Kuo A."/>
            <person name="Sato A."/>
            <person name="Lyhne E.K."/>
            <person name="Kogle M.E."/>
            <person name="Wiebenga A."/>
            <person name="Kun R.S."/>
            <person name="Lubbers R.J."/>
            <person name="Makela M.R."/>
            <person name="Barry K."/>
            <person name="Chovatia M."/>
            <person name="Clum A."/>
            <person name="Daum C."/>
            <person name="Haridas S."/>
            <person name="He G."/>
            <person name="LaButti K."/>
            <person name="Lipzen A."/>
            <person name="Mondo S."/>
            <person name="Riley R."/>
            <person name="Salamov A."/>
            <person name="Simmons B.A."/>
            <person name="Magnuson J.K."/>
            <person name="Henrissat B."/>
            <person name="Mortensen U.H."/>
            <person name="Larsen T.O."/>
            <person name="Devries R.P."/>
            <person name="Grigoriev I.V."/>
            <person name="Machida M."/>
            <person name="Baker S.E."/>
            <person name="Andersen M.R."/>
        </authorList>
    </citation>
    <scope>NUCLEOTIDE SEQUENCE [LARGE SCALE GENOMIC DNA]</scope>
    <source>
        <strain evidence="7 8">IBT 18842</strain>
    </source>
</reference>
<evidence type="ECO:0000313" key="8">
    <source>
        <dbReference type="Proteomes" id="UP000325780"/>
    </source>
</evidence>
<dbReference type="OrthoDB" id="3509362at2759"/>
<keyword evidence="2" id="KW-0805">Transcription regulation</keyword>
<dbReference type="PANTHER" id="PTHR37534:SF43">
    <property type="entry name" value="FINGER DOMAIN PROTEIN, PUTATIVE (AFU_ORTHOLOGUE AFUA_1G01850)-RELATED"/>
    <property type="match status" value="1"/>
</dbReference>
<evidence type="ECO:0000256" key="3">
    <source>
        <dbReference type="ARBA" id="ARBA00023125"/>
    </source>
</evidence>
<dbReference type="GO" id="GO:0000976">
    <property type="term" value="F:transcription cis-regulatory region binding"/>
    <property type="evidence" value="ECO:0007669"/>
    <property type="project" value="TreeGrafter"/>
</dbReference>
<dbReference type="GO" id="GO:0005634">
    <property type="term" value="C:nucleus"/>
    <property type="evidence" value="ECO:0007669"/>
    <property type="project" value="UniProtKB-SubCell"/>
</dbReference>
<dbReference type="PROSITE" id="PS00463">
    <property type="entry name" value="ZN2_CY6_FUNGAL_1"/>
    <property type="match status" value="1"/>
</dbReference>
<dbReference type="PANTHER" id="PTHR37534">
    <property type="entry name" value="TRANSCRIPTIONAL ACTIVATOR PROTEIN UGA3"/>
    <property type="match status" value="1"/>
</dbReference>
<evidence type="ECO:0000256" key="1">
    <source>
        <dbReference type="ARBA" id="ARBA00004123"/>
    </source>
</evidence>
<dbReference type="InterPro" id="IPR001138">
    <property type="entry name" value="Zn2Cys6_DnaBD"/>
</dbReference>
<evidence type="ECO:0000313" key="7">
    <source>
        <dbReference type="EMBL" id="KAE8146334.1"/>
    </source>
</evidence>
<comment type="subcellular location">
    <subcellularLocation>
        <location evidence="1">Nucleus</location>
    </subcellularLocation>
</comment>
<evidence type="ECO:0000256" key="2">
    <source>
        <dbReference type="ARBA" id="ARBA00023015"/>
    </source>
</evidence>
<evidence type="ECO:0000259" key="6">
    <source>
        <dbReference type="PROSITE" id="PS50048"/>
    </source>
</evidence>
<accession>A0A5N6TIY0</accession>
<dbReference type="GO" id="GO:0008270">
    <property type="term" value="F:zinc ion binding"/>
    <property type="evidence" value="ECO:0007669"/>
    <property type="project" value="InterPro"/>
</dbReference>
<dbReference type="CDD" id="cd00067">
    <property type="entry name" value="GAL4"/>
    <property type="match status" value="1"/>
</dbReference>
<dbReference type="EMBL" id="ML742270">
    <property type="protein sequence ID" value="KAE8146334.1"/>
    <property type="molecule type" value="Genomic_DNA"/>
</dbReference>
<evidence type="ECO:0000256" key="4">
    <source>
        <dbReference type="ARBA" id="ARBA00023163"/>
    </source>
</evidence>
<dbReference type="GO" id="GO:0045944">
    <property type="term" value="P:positive regulation of transcription by RNA polymerase II"/>
    <property type="evidence" value="ECO:0007669"/>
    <property type="project" value="TreeGrafter"/>
</dbReference>
<dbReference type="Pfam" id="PF11951">
    <property type="entry name" value="Fungal_trans_2"/>
    <property type="match status" value="1"/>
</dbReference>
<dbReference type="SUPFAM" id="SSF57701">
    <property type="entry name" value="Zn2/Cys6 DNA-binding domain"/>
    <property type="match status" value="1"/>
</dbReference>
<dbReference type="AlphaFoldDB" id="A0A5N6TIY0"/>
<dbReference type="InterPro" id="IPR036864">
    <property type="entry name" value="Zn2-C6_fun-type_DNA-bd_sf"/>
</dbReference>
<dbReference type="Gene3D" id="4.10.240.10">
    <property type="entry name" value="Zn(2)-C6 fungal-type DNA-binding domain"/>
    <property type="match status" value="1"/>
</dbReference>
<keyword evidence="8" id="KW-1185">Reference proteome</keyword>
<gene>
    <name evidence="7" type="ORF">BDV25DRAFT_52436</name>
</gene>
<organism evidence="7 8">
    <name type="scientific">Aspergillus avenaceus</name>
    <dbReference type="NCBI Taxonomy" id="36643"/>
    <lineage>
        <taxon>Eukaryota</taxon>
        <taxon>Fungi</taxon>
        <taxon>Dikarya</taxon>
        <taxon>Ascomycota</taxon>
        <taxon>Pezizomycotina</taxon>
        <taxon>Eurotiomycetes</taxon>
        <taxon>Eurotiomycetidae</taxon>
        <taxon>Eurotiales</taxon>
        <taxon>Aspergillaceae</taxon>
        <taxon>Aspergillus</taxon>
        <taxon>Aspergillus subgen. Circumdati</taxon>
    </lineage>
</organism>
<dbReference type="Proteomes" id="UP000325780">
    <property type="component" value="Unassembled WGS sequence"/>
</dbReference>
<keyword evidence="3" id="KW-0238">DNA-binding</keyword>
<keyword evidence="5" id="KW-0539">Nucleus</keyword>
<dbReference type="SMART" id="SM00066">
    <property type="entry name" value="GAL4"/>
    <property type="match status" value="1"/>
</dbReference>
<name>A0A5N6TIY0_ASPAV</name>
<dbReference type="GO" id="GO:0000981">
    <property type="term" value="F:DNA-binding transcription factor activity, RNA polymerase II-specific"/>
    <property type="evidence" value="ECO:0007669"/>
    <property type="project" value="InterPro"/>
</dbReference>